<dbReference type="EMBL" id="JAPFAR010000167">
    <property type="protein sequence ID" value="MDI3349960.1"/>
    <property type="molecule type" value="Genomic_DNA"/>
</dbReference>
<accession>A0AA43U009</accession>
<evidence type="ECO:0000313" key="2">
    <source>
        <dbReference type="EMBL" id="MDI3349960.1"/>
    </source>
</evidence>
<evidence type="ECO:0000313" key="3">
    <source>
        <dbReference type="Proteomes" id="UP001162175"/>
    </source>
</evidence>
<evidence type="ECO:0000256" key="1">
    <source>
        <dbReference type="SAM" id="Phobius"/>
    </source>
</evidence>
<protein>
    <submittedName>
        <fullName evidence="2">Uncharacterized protein</fullName>
    </submittedName>
</protein>
<dbReference type="Proteomes" id="UP001162175">
    <property type="component" value="Unassembled WGS sequence"/>
</dbReference>
<reference evidence="2" key="1">
    <citation type="submission" date="2022-11" db="EMBL/GenBank/DDBJ databases">
        <title>Draft genome of Mycoplasma arginini isolated from fly.</title>
        <authorList>
            <person name="Severgnini M."/>
            <person name="Gioia G."/>
            <person name="Cremonesi P."/>
            <person name="Moroni P."/>
            <person name="Addis M.F."/>
            <person name="Castiglioni B."/>
        </authorList>
    </citation>
    <scope>NUCLEOTIDE SEQUENCE</scope>
    <source>
        <strain evidence="2">QMP CG1-1632</strain>
    </source>
</reference>
<proteinExistence type="predicted"/>
<dbReference type="AlphaFoldDB" id="A0AA43U009"/>
<name>A0AA43U009_MYCAR</name>
<sequence>MLTHLVLYTAQGLIDHDSLSELPSVYSDSSLMFLFSRAINEPVFVPLSLKYNSSSWISFGSASRIGLNLCAESFSPIFLILNAVTFMFSDLIFSSNFIVLLYPE</sequence>
<gene>
    <name evidence="2" type="ORF">DCBHLPFO_00677</name>
</gene>
<keyword evidence="1" id="KW-0472">Membrane</keyword>
<keyword evidence="1" id="KW-0812">Transmembrane</keyword>
<feature type="transmembrane region" description="Helical" evidence="1">
    <location>
        <begin position="77"/>
        <end position="102"/>
    </location>
</feature>
<comment type="caution">
    <text evidence="2">The sequence shown here is derived from an EMBL/GenBank/DDBJ whole genome shotgun (WGS) entry which is preliminary data.</text>
</comment>
<organism evidence="2 3">
    <name type="scientific">Mycoplasmopsis arginini</name>
    <name type="common">Mycoplasma arginini</name>
    <dbReference type="NCBI Taxonomy" id="2094"/>
    <lineage>
        <taxon>Bacteria</taxon>
        <taxon>Bacillati</taxon>
        <taxon>Mycoplasmatota</taxon>
        <taxon>Mycoplasmoidales</taxon>
        <taxon>Metamycoplasmataceae</taxon>
        <taxon>Mycoplasmopsis</taxon>
    </lineage>
</organism>
<keyword evidence="1" id="KW-1133">Transmembrane helix</keyword>